<feature type="domain" description="Reverse transcriptase" evidence="1">
    <location>
        <begin position="77"/>
        <end position="208"/>
    </location>
</feature>
<organism evidence="2 3">
    <name type="scientific">Candidatus Buchananbacteria bacterium RIFCSPHIGHO2_01_FULL_39_14</name>
    <dbReference type="NCBI Taxonomy" id="1797532"/>
    <lineage>
        <taxon>Bacteria</taxon>
        <taxon>Candidatus Buchananiibacteriota</taxon>
    </lineage>
</organism>
<dbReference type="PANTHER" id="PTHR34047:SF8">
    <property type="entry name" value="PROTEIN YKFC"/>
    <property type="match status" value="1"/>
</dbReference>
<dbReference type="Pfam" id="PF00078">
    <property type="entry name" value="RVT_1"/>
    <property type="match status" value="1"/>
</dbReference>
<dbReference type="InterPro" id="IPR043502">
    <property type="entry name" value="DNA/RNA_pol_sf"/>
</dbReference>
<accession>A0A1G1XXG1</accession>
<comment type="caution">
    <text evidence="2">The sequence shown here is derived from an EMBL/GenBank/DDBJ whole genome shotgun (WGS) entry which is preliminary data.</text>
</comment>
<sequence>MGHGNNNYTSKSLYDKIFFLENVFLAWYKFAKSKHSRRDVMIYERNLEENLFNLQAELKNQNYCHGKYQPFIVYDPKKRQIHKTTVKDRIVHQAVVNIIEPIFEKRFIFNSFSCRIGKGIHGASYRLRDFLSKASQNNTKTIYALKCDVSKFFDSIDHNILLDFICCQIKDEKTIKLLRHIIGSFSKAPNKGLPLGNLTSQLFANIYLK</sequence>
<reference evidence="2 3" key="1">
    <citation type="journal article" date="2016" name="Nat. Commun.">
        <title>Thousands of microbial genomes shed light on interconnected biogeochemical processes in an aquifer system.</title>
        <authorList>
            <person name="Anantharaman K."/>
            <person name="Brown C.T."/>
            <person name="Hug L.A."/>
            <person name="Sharon I."/>
            <person name="Castelle C.J."/>
            <person name="Probst A.J."/>
            <person name="Thomas B.C."/>
            <person name="Singh A."/>
            <person name="Wilkins M.J."/>
            <person name="Karaoz U."/>
            <person name="Brodie E.L."/>
            <person name="Williams K.H."/>
            <person name="Hubbard S.S."/>
            <person name="Banfield J.F."/>
        </authorList>
    </citation>
    <scope>NUCLEOTIDE SEQUENCE [LARGE SCALE GENOMIC DNA]</scope>
</reference>
<dbReference type="SUPFAM" id="SSF56672">
    <property type="entry name" value="DNA/RNA polymerases"/>
    <property type="match status" value="1"/>
</dbReference>
<evidence type="ECO:0000313" key="3">
    <source>
        <dbReference type="Proteomes" id="UP000178930"/>
    </source>
</evidence>
<evidence type="ECO:0000313" key="2">
    <source>
        <dbReference type="EMBL" id="OGY44813.1"/>
    </source>
</evidence>
<dbReference type="PANTHER" id="PTHR34047">
    <property type="entry name" value="NUCLEAR INTRON MATURASE 1, MITOCHONDRIAL-RELATED"/>
    <property type="match status" value="1"/>
</dbReference>
<gene>
    <name evidence="2" type="ORF">A2729_02930</name>
</gene>
<dbReference type="InterPro" id="IPR000477">
    <property type="entry name" value="RT_dom"/>
</dbReference>
<dbReference type="AlphaFoldDB" id="A0A1G1XXG1"/>
<evidence type="ECO:0000259" key="1">
    <source>
        <dbReference type="Pfam" id="PF00078"/>
    </source>
</evidence>
<proteinExistence type="predicted"/>
<dbReference type="InterPro" id="IPR051083">
    <property type="entry name" value="GrpII_Intron_Splice-Mob/Def"/>
</dbReference>
<name>A0A1G1XXG1_9BACT</name>
<dbReference type="STRING" id="1797532.A2729_02930"/>
<dbReference type="EMBL" id="MHIB01000012">
    <property type="protein sequence ID" value="OGY44813.1"/>
    <property type="molecule type" value="Genomic_DNA"/>
</dbReference>
<protein>
    <recommendedName>
        <fullName evidence="1">Reverse transcriptase domain-containing protein</fullName>
    </recommendedName>
</protein>
<dbReference type="Proteomes" id="UP000178930">
    <property type="component" value="Unassembled WGS sequence"/>
</dbReference>